<dbReference type="InterPro" id="IPR013783">
    <property type="entry name" value="Ig-like_fold"/>
</dbReference>
<dbReference type="Gene3D" id="2.160.20.10">
    <property type="entry name" value="Single-stranded right-handed beta-helix, Pectin lyase-like"/>
    <property type="match status" value="1"/>
</dbReference>
<dbReference type="SUPFAM" id="SSF49785">
    <property type="entry name" value="Galactose-binding domain-like"/>
    <property type="match status" value="3"/>
</dbReference>
<keyword evidence="2" id="KW-0732">Signal</keyword>
<feature type="domain" description="Fibronectin type-III" evidence="5">
    <location>
        <begin position="711"/>
        <end position="800"/>
    </location>
</feature>
<dbReference type="SUPFAM" id="SSF49265">
    <property type="entry name" value="Fibronectin type III"/>
    <property type="match status" value="2"/>
</dbReference>
<feature type="domain" description="Fibronectin type-III" evidence="5">
    <location>
        <begin position="440"/>
        <end position="529"/>
    </location>
</feature>
<dbReference type="InterPro" id="IPR006584">
    <property type="entry name" value="Cellulose-bd_IV"/>
</dbReference>
<dbReference type="Gene3D" id="2.60.120.260">
    <property type="entry name" value="Galactose-binding domain-like"/>
    <property type="match status" value="3"/>
</dbReference>
<dbReference type="InterPro" id="IPR003961">
    <property type="entry name" value="FN3_dom"/>
</dbReference>
<dbReference type="PROSITE" id="PS50194">
    <property type="entry name" value="FILAMIN_REPEAT"/>
    <property type="match status" value="1"/>
</dbReference>
<dbReference type="PROSITE" id="PS51175">
    <property type="entry name" value="CBM6"/>
    <property type="match status" value="3"/>
</dbReference>
<evidence type="ECO:0000313" key="8">
    <source>
        <dbReference type="Proteomes" id="UP001649230"/>
    </source>
</evidence>
<dbReference type="EMBL" id="CP090978">
    <property type="protein sequence ID" value="UJF31724.1"/>
    <property type="molecule type" value="Genomic_DNA"/>
</dbReference>
<organism evidence="7 8">
    <name type="scientific">Paenibacillus hexagrammi</name>
    <dbReference type="NCBI Taxonomy" id="2908839"/>
    <lineage>
        <taxon>Bacteria</taxon>
        <taxon>Bacillati</taxon>
        <taxon>Bacillota</taxon>
        <taxon>Bacilli</taxon>
        <taxon>Bacillales</taxon>
        <taxon>Paenibacillaceae</taxon>
        <taxon>Paenibacillus</taxon>
    </lineage>
</organism>
<dbReference type="SMART" id="SM00606">
    <property type="entry name" value="CBD_IV"/>
    <property type="match status" value="3"/>
</dbReference>
<protein>
    <submittedName>
        <fullName evidence="7">Pectinesterase family protein</fullName>
    </submittedName>
</protein>
<comment type="similarity">
    <text evidence="1">Belongs to the pectinesterase family.</text>
</comment>
<gene>
    <name evidence="7" type="ORF">L0M14_18310</name>
</gene>
<sequence length="1059" mass="113854">MVVASPFMGKGASIRRLFAIVLVSVLLFSLLPAYSSASAAAAVDIPGQIEAENWTAMNGVQAEASSDTGGGQDVAYIDAGDWLEYTINVPSTGTYQVDFRVSSKYTDRSFQLLDSNSSVLTNVYVPNTRAFQTWTTISLPVQLNAGTQNVRISTSTGGFNLNWLAFTSIDAATFPKAAPGIIEAEAWDGMSDVRTESTSDTGGGLNVSYIDTGDWLTYMVNVTNPGTYTVDYRVASPTGGEIQLQDQTSTVTSAVYVPNTTGYQNWTTISTTATLSAGIQSIRIYAKTGGFNLNWIKFTAIEAPPPTPTPTSSGTIPGQIDAVNWYEMNGVQTETTTDSGSGTVVDYIDDGDWMDYNVDVATTDFYSVDLRVASKSGGGKVQFMDQQGTVLSTVEIPATGNWSWWTTVNTTIHLEAGSQILRIAAVKGGFNFNWMNFTVKSFTPDGMYSIAGNTTATIGWSPVAKALSYNVKRSTAVDGPYQQLENVSANTFNDSNLQNNTTYYYQVSAVTSYGESSYSTPVAVTPLSVAAYVLQGTARDSQISLQWDAVDRAESYDVLRSDNGGDTYQSLATGVSATTYTDAGLTDGTNYQYVIQAKSSSGIIGNSNVIEMTPVVPIDRPDGLTANEGNSSVTLTWSAVPGAASYTVKRSTLSGRSYAVVADNVTDLTFKDETVTNDTTYYYVVSANSSSTTSMNSDQVAAYPFHLKDGAPSKPENVKVVPGSNRVALQWSEVAGAATYSIKRATTYEGPYETIASVSETSFTDMGLTNGTTYFYSVSAVNDQGEGNRSNVRSATPANVIIVAKDGTGDFTTVTDAINSISGSNTTRQVIFMKNGVYKEKLTINKPFVSLVGESRDGTILTYDDYAVVGTSNSFSVKVTASDFSAESLTFQNSSFPRSTAGPSVALFVVADRAYFNNVRIVGYQDTLYINSGRQYFKDSIIEGDVDWIFGNANAIFDHSEIKMVGNGGGYVTAASTDQLSPYGYTFLNSKLTRGTSFLKGQVANWDPAWDIDQNPAAIDSSTELGRPWRGYANVKYIHTDMDAHIAPDGWFNWGKPMN</sequence>
<dbReference type="CDD" id="cd00063">
    <property type="entry name" value="FN3"/>
    <property type="match status" value="2"/>
</dbReference>
<dbReference type="PROSITE" id="PS50853">
    <property type="entry name" value="FN3"/>
    <property type="match status" value="2"/>
</dbReference>
<dbReference type="Pfam" id="PF01095">
    <property type="entry name" value="Pectinesterase"/>
    <property type="match status" value="1"/>
</dbReference>
<name>A0ABY3SCK8_9BACL</name>
<dbReference type="InterPro" id="IPR011050">
    <property type="entry name" value="Pectin_lyase_fold/virulence"/>
</dbReference>
<feature type="domain" description="CBM6" evidence="6">
    <location>
        <begin position="180"/>
        <end position="299"/>
    </location>
</feature>
<dbReference type="InterPro" id="IPR017868">
    <property type="entry name" value="Filamin/ABP280_repeat-like"/>
</dbReference>
<dbReference type="InterPro" id="IPR008979">
    <property type="entry name" value="Galactose-bd-like_sf"/>
</dbReference>
<keyword evidence="4" id="KW-0063">Aspartyl esterase</keyword>
<evidence type="ECO:0000313" key="7">
    <source>
        <dbReference type="EMBL" id="UJF31724.1"/>
    </source>
</evidence>
<evidence type="ECO:0000256" key="2">
    <source>
        <dbReference type="ARBA" id="ARBA00022729"/>
    </source>
</evidence>
<dbReference type="SMART" id="SM00060">
    <property type="entry name" value="FN3"/>
    <property type="match status" value="4"/>
</dbReference>
<dbReference type="RefSeq" id="WP_235118069.1">
    <property type="nucleotide sequence ID" value="NZ_CP090978.1"/>
</dbReference>
<evidence type="ECO:0000259" key="5">
    <source>
        <dbReference type="PROSITE" id="PS50853"/>
    </source>
</evidence>
<dbReference type="Gene3D" id="2.60.40.10">
    <property type="entry name" value="Immunoglobulins"/>
    <property type="match status" value="4"/>
</dbReference>
<dbReference type="InterPro" id="IPR000070">
    <property type="entry name" value="Pectinesterase_cat"/>
</dbReference>
<dbReference type="CDD" id="cd04080">
    <property type="entry name" value="CBM6_cellulase-like"/>
    <property type="match status" value="3"/>
</dbReference>
<dbReference type="Pfam" id="PF03422">
    <property type="entry name" value="CBM_6"/>
    <property type="match status" value="3"/>
</dbReference>
<feature type="domain" description="CBM6" evidence="6">
    <location>
        <begin position="318"/>
        <end position="438"/>
    </location>
</feature>
<keyword evidence="8" id="KW-1185">Reference proteome</keyword>
<evidence type="ECO:0000256" key="3">
    <source>
        <dbReference type="ARBA" id="ARBA00022801"/>
    </source>
</evidence>
<evidence type="ECO:0000256" key="1">
    <source>
        <dbReference type="ARBA" id="ARBA00008891"/>
    </source>
</evidence>
<dbReference type="Pfam" id="PF00041">
    <property type="entry name" value="fn3"/>
    <property type="match status" value="1"/>
</dbReference>
<evidence type="ECO:0000256" key="4">
    <source>
        <dbReference type="ARBA" id="ARBA00023085"/>
    </source>
</evidence>
<dbReference type="InterPro" id="IPR036116">
    <property type="entry name" value="FN3_sf"/>
</dbReference>
<accession>A0ABY3SCK8</accession>
<keyword evidence="3" id="KW-0378">Hydrolase</keyword>
<reference evidence="7 8" key="1">
    <citation type="journal article" date="2024" name="Int. J. Syst. Evol. Microbiol.">
        <title>Paenibacillus hexagrammi sp. nov., a novel bacterium isolated from the gut content of Hexagrammos agrammus.</title>
        <authorList>
            <person name="Jung H.K."/>
            <person name="Kim D.G."/>
            <person name="Zin H."/>
            <person name="Park J."/>
            <person name="Jung H."/>
            <person name="Kim Y.O."/>
            <person name="Kong H.J."/>
            <person name="Kim J.W."/>
            <person name="Kim Y.S."/>
        </authorList>
    </citation>
    <scope>NUCLEOTIDE SEQUENCE [LARGE SCALE GENOMIC DNA]</scope>
    <source>
        <strain evidence="7 8">YPD9-1</strain>
    </source>
</reference>
<dbReference type="InterPro" id="IPR012334">
    <property type="entry name" value="Pectin_lyas_fold"/>
</dbReference>
<feature type="domain" description="CBM6" evidence="6">
    <location>
        <begin position="47"/>
        <end position="167"/>
    </location>
</feature>
<dbReference type="PANTHER" id="PTHR31321">
    <property type="entry name" value="ACYL-COA THIOESTER HYDROLASE YBHC-RELATED"/>
    <property type="match status" value="1"/>
</dbReference>
<dbReference type="SUPFAM" id="SSF51126">
    <property type="entry name" value="Pectin lyase-like"/>
    <property type="match status" value="1"/>
</dbReference>
<dbReference type="InterPro" id="IPR005084">
    <property type="entry name" value="CBM6"/>
</dbReference>
<dbReference type="PANTHER" id="PTHR31321:SF57">
    <property type="entry name" value="PECTINESTERASE 53-RELATED"/>
    <property type="match status" value="1"/>
</dbReference>
<dbReference type="Proteomes" id="UP001649230">
    <property type="component" value="Chromosome"/>
</dbReference>
<evidence type="ECO:0000259" key="6">
    <source>
        <dbReference type="PROSITE" id="PS51175"/>
    </source>
</evidence>
<proteinExistence type="inferred from homology"/>